<reference evidence="1" key="2">
    <citation type="submission" date="2020-11" db="EMBL/GenBank/DDBJ databases">
        <authorList>
            <person name="McCartney M.A."/>
            <person name="Auch B."/>
            <person name="Kono T."/>
            <person name="Mallez S."/>
            <person name="Becker A."/>
            <person name="Gohl D.M."/>
            <person name="Silverstein K.A.T."/>
            <person name="Koren S."/>
            <person name="Bechman K.B."/>
            <person name="Herman A."/>
            <person name="Abrahante J.E."/>
            <person name="Garbe J."/>
        </authorList>
    </citation>
    <scope>NUCLEOTIDE SEQUENCE</scope>
    <source>
        <strain evidence="1">Duluth1</strain>
        <tissue evidence="1">Whole animal</tissue>
    </source>
</reference>
<sequence length="70" mass="7816">MPSFTPDCTWVQCAMQFTPDCTWSSLSGQCHRLLQTAHGPVPAGNAIVYSRLHMVQSQRAMPSFTPDCTW</sequence>
<dbReference type="AlphaFoldDB" id="A0A9D4KEC7"/>
<gene>
    <name evidence="1" type="ORF">DPMN_111163</name>
</gene>
<reference evidence="1" key="1">
    <citation type="journal article" date="2019" name="bioRxiv">
        <title>The Genome of the Zebra Mussel, Dreissena polymorpha: A Resource for Invasive Species Research.</title>
        <authorList>
            <person name="McCartney M.A."/>
            <person name="Auch B."/>
            <person name="Kono T."/>
            <person name="Mallez S."/>
            <person name="Zhang Y."/>
            <person name="Obille A."/>
            <person name="Becker A."/>
            <person name="Abrahante J.E."/>
            <person name="Garbe J."/>
            <person name="Badalamenti J.P."/>
            <person name="Herman A."/>
            <person name="Mangelson H."/>
            <person name="Liachko I."/>
            <person name="Sullivan S."/>
            <person name="Sone E.D."/>
            <person name="Koren S."/>
            <person name="Silverstein K.A.T."/>
            <person name="Beckman K.B."/>
            <person name="Gohl D.M."/>
        </authorList>
    </citation>
    <scope>NUCLEOTIDE SEQUENCE</scope>
    <source>
        <strain evidence="1">Duluth1</strain>
        <tissue evidence="1">Whole animal</tissue>
    </source>
</reference>
<comment type="caution">
    <text evidence="1">The sequence shown here is derived from an EMBL/GenBank/DDBJ whole genome shotgun (WGS) entry which is preliminary data.</text>
</comment>
<evidence type="ECO:0000313" key="2">
    <source>
        <dbReference type="Proteomes" id="UP000828390"/>
    </source>
</evidence>
<name>A0A9D4KEC7_DREPO</name>
<dbReference type="EMBL" id="JAIWYP010000004">
    <property type="protein sequence ID" value="KAH3837762.1"/>
    <property type="molecule type" value="Genomic_DNA"/>
</dbReference>
<protein>
    <submittedName>
        <fullName evidence="1">Uncharacterized protein</fullName>
    </submittedName>
</protein>
<proteinExistence type="predicted"/>
<dbReference type="Proteomes" id="UP000828390">
    <property type="component" value="Unassembled WGS sequence"/>
</dbReference>
<accession>A0A9D4KEC7</accession>
<organism evidence="1 2">
    <name type="scientific">Dreissena polymorpha</name>
    <name type="common">Zebra mussel</name>
    <name type="synonym">Mytilus polymorpha</name>
    <dbReference type="NCBI Taxonomy" id="45954"/>
    <lineage>
        <taxon>Eukaryota</taxon>
        <taxon>Metazoa</taxon>
        <taxon>Spiralia</taxon>
        <taxon>Lophotrochozoa</taxon>
        <taxon>Mollusca</taxon>
        <taxon>Bivalvia</taxon>
        <taxon>Autobranchia</taxon>
        <taxon>Heteroconchia</taxon>
        <taxon>Euheterodonta</taxon>
        <taxon>Imparidentia</taxon>
        <taxon>Neoheterodontei</taxon>
        <taxon>Myida</taxon>
        <taxon>Dreissenoidea</taxon>
        <taxon>Dreissenidae</taxon>
        <taxon>Dreissena</taxon>
    </lineage>
</organism>
<evidence type="ECO:0000313" key="1">
    <source>
        <dbReference type="EMBL" id="KAH3837762.1"/>
    </source>
</evidence>
<keyword evidence="2" id="KW-1185">Reference proteome</keyword>